<protein>
    <submittedName>
        <fullName evidence="2">Uncharacterized protein</fullName>
    </submittedName>
</protein>
<dbReference type="AlphaFoldDB" id="D5PIF2"/>
<dbReference type="EMBL" id="ADNV01000380">
    <property type="protein sequence ID" value="EFG74165.1"/>
    <property type="molecule type" value="Genomic_DNA"/>
</dbReference>
<dbReference type="RefSeq" id="WP_007172114.1">
    <property type="nucleotide sequence ID" value="NZ_GG770560.1"/>
</dbReference>
<accession>D5PIF2</accession>
<organism evidence="2 3">
    <name type="scientific">Mycobacterium parascrofulaceum ATCC BAA-614</name>
    <dbReference type="NCBI Taxonomy" id="525368"/>
    <lineage>
        <taxon>Bacteria</taxon>
        <taxon>Bacillati</taxon>
        <taxon>Actinomycetota</taxon>
        <taxon>Actinomycetes</taxon>
        <taxon>Mycobacteriales</taxon>
        <taxon>Mycobacteriaceae</taxon>
        <taxon>Mycobacterium</taxon>
        <taxon>Mycobacterium simiae complex</taxon>
    </lineage>
</organism>
<reference evidence="2 3" key="1">
    <citation type="submission" date="2010-04" db="EMBL/GenBank/DDBJ databases">
        <authorList>
            <person name="Muzny D."/>
            <person name="Qin X."/>
            <person name="Deng J."/>
            <person name="Jiang H."/>
            <person name="Liu Y."/>
            <person name="Qu J."/>
            <person name="Song X.-Z."/>
            <person name="Zhang L."/>
            <person name="Thornton R."/>
            <person name="Coyle M."/>
            <person name="Francisco L."/>
            <person name="Jackson L."/>
            <person name="Javaid M."/>
            <person name="Korchina V."/>
            <person name="Kovar C."/>
            <person name="Mata R."/>
            <person name="Mathew T."/>
            <person name="Ngo R."/>
            <person name="Nguyen L."/>
            <person name="Nguyen N."/>
            <person name="Okwuonu G."/>
            <person name="Ongeri F."/>
            <person name="Pham C."/>
            <person name="Simmons D."/>
            <person name="Wilczek-Boney K."/>
            <person name="Hale W."/>
            <person name="Jakkamsetti A."/>
            <person name="Pham P."/>
            <person name="Ruth R."/>
            <person name="San Lucas F."/>
            <person name="Warren J."/>
            <person name="Zhang J."/>
            <person name="Zhao Z."/>
            <person name="Zhou C."/>
            <person name="Zhu D."/>
            <person name="Lee S."/>
            <person name="Bess C."/>
            <person name="Blankenburg K."/>
            <person name="Forbes L."/>
            <person name="Fu Q."/>
            <person name="Gubbala S."/>
            <person name="Hirani K."/>
            <person name="Jayaseelan J.C."/>
            <person name="Lara F."/>
            <person name="Munidasa M."/>
            <person name="Palculict T."/>
            <person name="Patil S."/>
            <person name="Pu L.-L."/>
            <person name="Saada N."/>
            <person name="Tang L."/>
            <person name="Weissenberger G."/>
            <person name="Zhu Y."/>
            <person name="Hemphill L."/>
            <person name="Shang Y."/>
            <person name="Youmans B."/>
            <person name="Ayvaz T."/>
            <person name="Ross M."/>
            <person name="Santibanez J."/>
            <person name="Aqrawi P."/>
            <person name="Gross S."/>
            <person name="Joshi V."/>
            <person name="Fowler G."/>
            <person name="Nazareth L."/>
            <person name="Reid J."/>
            <person name="Worley K."/>
            <person name="Petrosino J."/>
            <person name="Highlander S."/>
            <person name="Gibbs R."/>
        </authorList>
    </citation>
    <scope>NUCLEOTIDE SEQUENCE [LARGE SCALE GENOMIC DNA]</scope>
    <source>
        <strain evidence="2 3">ATCC BAA-614</strain>
    </source>
</reference>
<feature type="region of interest" description="Disordered" evidence="1">
    <location>
        <begin position="1"/>
        <end position="56"/>
    </location>
</feature>
<evidence type="ECO:0000313" key="3">
    <source>
        <dbReference type="Proteomes" id="UP000003653"/>
    </source>
</evidence>
<feature type="compositionally biased region" description="Low complexity" evidence="1">
    <location>
        <begin position="25"/>
        <end position="46"/>
    </location>
</feature>
<gene>
    <name evidence="2" type="ORF">HMPREF0591_5946</name>
</gene>
<evidence type="ECO:0000256" key="1">
    <source>
        <dbReference type="SAM" id="MobiDB-lite"/>
    </source>
</evidence>
<proteinExistence type="predicted"/>
<comment type="caution">
    <text evidence="2">The sequence shown here is derived from an EMBL/GenBank/DDBJ whole genome shotgun (WGS) entry which is preliminary data.</text>
</comment>
<sequence>MVEHKDTGRSADIETRSRKPSMEHAQAIAAAKLAQQQANQSRPQQQNGSKPQRPQS</sequence>
<keyword evidence="3" id="KW-1185">Reference proteome</keyword>
<feature type="compositionally biased region" description="Polar residues" evidence="1">
    <location>
        <begin position="47"/>
        <end position="56"/>
    </location>
</feature>
<evidence type="ECO:0000313" key="2">
    <source>
        <dbReference type="EMBL" id="EFG74165.1"/>
    </source>
</evidence>
<name>D5PIF2_9MYCO</name>
<feature type="compositionally biased region" description="Basic and acidic residues" evidence="1">
    <location>
        <begin position="1"/>
        <end position="22"/>
    </location>
</feature>
<dbReference type="HOGENOM" id="CLU_3009466_0_0_11"/>
<dbReference type="Proteomes" id="UP000003653">
    <property type="component" value="Unassembled WGS sequence"/>
</dbReference>